<feature type="domain" description="Histone deacetylase" evidence="1">
    <location>
        <begin position="101"/>
        <end position="403"/>
    </location>
</feature>
<dbReference type="Gene3D" id="3.40.800.20">
    <property type="entry name" value="Histone deacetylase domain"/>
    <property type="match status" value="1"/>
</dbReference>
<dbReference type="OrthoDB" id="9808367at2"/>
<proteinExistence type="predicted"/>
<dbReference type="PATRIC" id="fig|45074.5.peg.4044"/>
<dbReference type="InterPro" id="IPR023801">
    <property type="entry name" value="His_deacetylse_dom"/>
</dbReference>
<dbReference type="EMBL" id="LNYU01000091">
    <property type="protein sequence ID" value="KTD53354.1"/>
    <property type="molecule type" value="Genomic_DNA"/>
</dbReference>
<dbReference type="InterPro" id="IPR037138">
    <property type="entry name" value="His_deacetylse_dom_sf"/>
</dbReference>
<dbReference type="InterPro" id="IPR023696">
    <property type="entry name" value="Ureohydrolase_dom_sf"/>
</dbReference>
<evidence type="ECO:0000313" key="3">
    <source>
        <dbReference type="Proteomes" id="UP000054703"/>
    </source>
</evidence>
<evidence type="ECO:0000259" key="1">
    <source>
        <dbReference type="Pfam" id="PF00850"/>
    </source>
</evidence>
<reference evidence="2 3" key="1">
    <citation type="submission" date="2015-11" db="EMBL/GenBank/DDBJ databases">
        <title>Genomic analysis of 38 Legionella species identifies large and diverse effector repertoires.</title>
        <authorList>
            <person name="Burstein D."/>
            <person name="Amaro F."/>
            <person name="Zusman T."/>
            <person name="Lifshitz Z."/>
            <person name="Cohen O."/>
            <person name="Gilbert J.A."/>
            <person name="Pupko T."/>
            <person name="Shuman H.A."/>
            <person name="Segal G."/>
        </authorList>
    </citation>
    <scope>NUCLEOTIDE SEQUENCE [LARGE SCALE GENOMIC DNA]</scope>
    <source>
        <strain evidence="2 3">SC-63-C7</strain>
    </source>
</reference>
<organism evidence="2 3">
    <name type="scientific">Legionella santicrucis</name>
    <dbReference type="NCBI Taxonomy" id="45074"/>
    <lineage>
        <taxon>Bacteria</taxon>
        <taxon>Pseudomonadati</taxon>
        <taxon>Pseudomonadota</taxon>
        <taxon>Gammaproteobacteria</taxon>
        <taxon>Legionellales</taxon>
        <taxon>Legionellaceae</taxon>
        <taxon>Legionella</taxon>
    </lineage>
</organism>
<accession>A0A0W0Y934</accession>
<gene>
    <name evidence="2" type="primary">bcp</name>
    <name evidence="2" type="ORF">Lsan_3764</name>
</gene>
<sequence>MMHQYFFRQRTSSDVHEAKTQDCCIQIPSLNDIEQMHGMPAGSEEDQFNRLKHMSQLISEIRDNDSDLSVMDTDQVKLPRYWSQLFAAMNKGDEQAALRCFAKIPEEDTILNAVLKVHTPKYLQHIIIDCIQARHTGQKQLNSDIVITPKTLEVLIKDIAMTLEHSGKIHFSFGLPTHHAYSDEGSGFCVLNKTAILLKYVQSLHQEPLKHIIVGTDVNRDNGLCDILMQSASDMDICHIDVFDSRVYPQQDNSFINKLFKKKGKDEGQEIHSWAKGSFQYFAVDLSATLRKPGTVHPALVFALEEIESQIESAKEKGQKIVLFLPTGWDSHEAETAYCGKFVDGKLMSKAEAKKTRFNEADLTYFYENLFQIVQENKEHIKRVYWGLEGGYDRSMYEQQIRLLMSLILNKLVHQDNYQIESDDSSMKID</sequence>
<dbReference type="Proteomes" id="UP000054703">
    <property type="component" value="Unassembled WGS sequence"/>
</dbReference>
<keyword evidence="3" id="KW-1185">Reference proteome</keyword>
<dbReference type="Pfam" id="PF00850">
    <property type="entry name" value="Hist_deacetyl"/>
    <property type="match status" value="1"/>
</dbReference>
<dbReference type="STRING" id="45074.Lsan_3764"/>
<dbReference type="SUPFAM" id="SSF52768">
    <property type="entry name" value="Arginase/deacetylase"/>
    <property type="match status" value="1"/>
</dbReference>
<evidence type="ECO:0000313" key="2">
    <source>
        <dbReference type="EMBL" id="KTD53354.1"/>
    </source>
</evidence>
<name>A0A0W0Y934_9GAMM</name>
<protein>
    <submittedName>
        <fullName evidence="2">Acetylpolyamine aminohydrolase</fullName>
    </submittedName>
</protein>
<keyword evidence="2" id="KW-0378">Hydrolase</keyword>
<comment type="caution">
    <text evidence="2">The sequence shown here is derived from an EMBL/GenBank/DDBJ whole genome shotgun (WGS) entry which is preliminary data.</text>
</comment>
<dbReference type="RefSeq" id="WP_058515658.1">
    <property type="nucleotide sequence ID" value="NZ_CAAAIH010000001.1"/>
</dbReference>
<dbReference type="GO" id="GO:0016787">
    <property type="term" value="F:hydrolase activity"/>
    <property type="evidence" value="ECO:0007669"/>
    <property type="project" value="UniProtKB-KW"/>
</dbReference>
<dbReference type="AlphaFoldDB" id="A0A0W0Y934"/>